<accession>A0A167R9E6</accession>
<keyword evidence="2" id="KW-1185">Reference proteome</keyword>
<dbReference type="InterPro" id="IPR043919">
    <property type="entry name" value="DUF5758"/>
</dbReference>
<reference evidence="1 2" key="1">
    <citation type="journal article" date="2016" name="Genome Announc.">
        <title>Complete Genome Sequence of a New Megavirus Family Member Isolated from an Inland Water Lake for the First Time in India.</title>
        <authorList>
            <person name="Chatterjee A."/>
            <person name="Ali F."/>
            <person name="Bange D."/>
            <person name="Kondabagil K."/>
        </authorList>
    </citation>
    <scope>NUCLEOTIDE SEQUENCE [LARGE SCALE GENOMIC DNA]</scope>
    <source>
        <strain evidence="1">1</strain>
    </source>
</reference>
<organism evidence="1 2">
    <name type="scientific">Powai lake megavirus</name>
    <dbReference type="NCBI Taxonomy" id="1842663"/>
    <lineage>
        <taxon>Viruses</taxon>
        <taxon>Varidnaviria</taxon>
        <taxon>Bamfordvirae</taxon>
        <taxon>Nucleocytoviricota</taxon>
        <taxon>Megaviricetes</taxon>
        <taxon>Imitervirales</taxon>
        <taxon>Mimiviridae</taxon>
        <taxon>Megamimivirinae</taxon>
        <taxon>Megavirus</taxon>
        <taxon>Megavirus powaiense</taxon>
    </lineage>
</organism>
<dbReference type="RefSeq" id="YP_010776194.1">
    <property type="nucleotide sequence ID" value="NC_075034.1"/>
</dbReference>
<evidence type="ECO:0000313" key="1">
    <source>
        <dbReference type="EMBL" id="ANB50443.1"/>
    </source>
</evidence>
<dbReference type="GeneID" id="80512805"/>
<dbReference type="Proteomes" id="UP000241365">
    <property type="component" value="Segment"/>
</dbReference>
<dbReference type="Pfam" id="PF19062">
    <property type="entry name" value="DUF5758"/>
    <property type="match status" value="1"/>
</dbReference>
<evidence type="ECO:0000313" key="2">
    <source>
        <dbReference type="Proteomes" id="UP000241365"/>
    </source>
</evidence>
<dbReference type="EMBL" id="KU877344">
    <property type="protein sequence ID" value="ANB50443.1"/>
    <property type="molecule type" value="Genomic_DNA"/>
</dbReference>
<name>A0A167R9E6_9VIRU</name>
<proteinExistence type="predicted"/>
<sequence length="135" mass="15196">MDDFLLFVGVSGVYQTSRPKIGYKKIYCSKYRDALSIEFSAIAELEIPTNSTIVKTKTSKLRTNQAVVKSIKSISDDAIIDETCVCYSIWDNSFMYRTGEIVSPRGELNMDPDNACGSGINFFNSKEKAKNYKNF</sequence>
<dbReference type="KEGG" id="vg:80512805"/>
<protein>
    <submittedName>
        <fullName evidence="1">Uncharacterized protein</fullName>
    </submittedName>
</protein>